<dbReference type="Gene3D" id="1.25.40.10">
    <property type="entry name" value="Tetratricopeptide repeat domain"/>
    <property type="match status" value="1"/>
</dbReference>
<dbReference type="NCBIfam" id="TIGR04390">
    <property type="entry name" value="OMP_YaiO_dom"/>
    <property type="match status" value="1"/>
</dbReference>
<keyword evidence="4" id="KW-0732">Signal</keyword>
<dbReference type="Pfam" id="PF14559">
    <property type="entry name" value="TPR_19"/>
    <property type="match status" value="1"/>
</dbReference>
<dbReference type="InterPro" id="IPR019734">
    <property type="entry name" value="TPR_rpt"/>
</dbReference>
<reference evidence="6 7" key="1">
    <citation type="submission" date="2020-10" db="EMBL/GenBank/DDBJ databases">
        <title>Phylogeny of dyella-like bacteria.</title>
        <authorList>
            <person name="Fu J."/>
        </authorList>
    </citation>
    <scope>NUCLEOTIDE SEQUENCE [LARGE SCALE GENOMIC DNA]</scope>
    <source>
        <strain evidence="6 7">KACC 19113</strain>
    </source>
</reference>
<dbReference type="InterPro" id="IPR011990">
    <property type="entry name" value="TPR-like_helical_dom_sf"/>
</dbReference>
<dbReference type="PROSITE" id="PS50005">
    <property type="entry name" value="TPR"/>
    <property type="match status" value="1"/>
</dbReference>
<protein>
    <submittedName>
        <fullName evidence="6">YaiO family outer membrane beta-barrel protein</fullName>
    </submittedName>
</protein>
<dbReference type="InterPro" id="IPR030887">
    <property type="entry name" value="Beta-barrel_YaiO"/>
</dbReference>
<dbReference type="SMART" id="SM00028">
    <property type="entry name" value="TPR"/>
    <property type="match status" value="3"/>
</dbReference>
<evidence type="ECO:0000256" key="4">
    <source>
        <dbReference type="SAM" id="SignalP"/>
    </source>
</evidence>
<name>A0ABW8J789_9GAMM</name>
<dbReference type="PANTHER" id="PTHR44858:SF1">
    <property type="entry name" value="UDP-N-ACETYLGLUCOSAMINE--PEPTIDE N-ACETYLGLUCOSAMINYLTRANSFERASE SPINDLY-RELATED"/>
    <property type="match status" value="1"/>
</dbReference>
<accession>A0ABW8J789</accession>
<dbReference type="Proteomes" id="UP001620339">
    <property type="component" value="Unassembled WGS sequence"/>
</dbReference>
<sequence>MKRRNPSVVTQPRSSRASRALWPLLLALTAFSPCLMAQAATSGSLTEQMAQIRQLATSGQRQLAIQRYTALLAAHPGNGDLLLGRGRTYAWDGQYAAAESDLRTVVQHSPGYADAWSALGDVYRWSGSPQKAVDAYSHWVKLAPQNPDAYIARGRAQRDMGQLAAARGDFDAAAALGANAAEITALRQSLLPRTTDFNAGYNWGASLSWDHTGFTGGQQGWNDVDLSLRRYFSQGSLALELLRSNHFGTSNDAWALDGYVPLWSRAYANLRYQQGPSSGVLPEQEWRAEVFQGVGRGWELSASIDNLRFSSDTQFYGVGIGRYWGDWYARYKLQHVPGVGSGSWSNRFLLRNYYRGDAFDYWEVSVGNGRSTDLNSYGTQVMNNSATLGVAWSHYLSSQWGFKLSAGYAEGSDFPGVNEQLFSLTLYSLW</sequence>
<keyword evidence="2 3" id="KW-0802">TPR repeat</keyword>
<feature type="chain" id="PRO_5045970521" evidence="4">
    <location>
        <begin position="40"/>
        <end position="430"/>
    </location>
</feature>
<proteinExistence type="predicted"/>
<keyword evidence="1" id="KW-0677">Repeat</keyword>
<gene>
    <name evidence="6" type="primary">yaiO</name>
    <name evidence="6" type="ORF">ISP25_12565</name>
</gene>
<dbReference type="SUPFAM" id="SSF48452">
    <property type="entry name" value="TPR-like"/>
    <property type="match status" value="1"/>
</dbReference>
<evidence type="ECO:0000313" key="6">
    <source>
        <dbReference type="EMBL" id="MFK2877907.1"/>
    </source>
</evidence>
<dbReference type="PANTHER" id="PTHR44858">
    <property type="entry name" value="TETRATRICOPEPTIDE REPEAT PROTEIN 6"/>
    <property type="match status" value="1"/>
</dbReference>
<evidence type="ECO:0000259" key="5">
    <source>
        <dbReference type="Pfam" id="PF19413"/>
    </source>
</evidence>
<dbReference type="EMBL" id="JADIKK010000008">
    <property type="protein sequence ID" value="MFK2877907.1"/>
    <property type="molecule type" value="Genomic_DNA"/>
</dbReference>
<evidence type="ECO:0000256" key="2">
    <source>
        <dbReference type="ARBA" id="ARBA00022803"/>
    </source>
</evidence>
<feature type="signal peptide" evidence="4">
    <location>
        <begin position="1"/>
        <end position="39"/>
    </location>
</feature>
<dbReference type="RefSeq" id="WP_404614339.1">
    <property type="nucleotide sequence ID" value="NZ_JADIKK010000008.1"/>
</dbReference>
<keyword evidence="7" id="KW-1185">Reference proteome</keyword>
<feature type="repeat" description="TPR" evidence="3">
    <location>
        <begin position="113"/>
        <end position="146"/>
    </location>
</feature>
<dbReference type="Pfam" id="PF19413">
    <property type="entry name" value="YaiO"/>
    <property type="match status" value="1"/>
</dbReference>
<dbReference type="InterPro" id="IPR050498">
    <property type="entry name" value="Ycf3"/>
</dbReference>
<feature type="domain" description="YaiO beta-barrel" evidence="5">
    <location>
        <begin position="206"/>
        <end position="373"/>
    </location>
</feature>
<comment type="caution">
    <text evidence="6">The sequence shown here is derived from an EMBL/GenBank/DDBJ whole genome shotgun (WGS) entry which is preliminary data.</text>
</comment>
<evidence type="ECO:0000256" key="3">
    <source>
        <dbReference type="PROSITE-ProRule" id="PRU00339"/>
    </source>
</evidence>
<organism evidence="6 7">
    <name type="scientific">Rhodanobacter hydrolyticus</name>
    <dbReference type="NCBI Taxonomy" id="2250595"/>
    <lineage>
        <taxon>Bacteria</taxon>
        <taxon>Pseudomonadati</taxon>
        <taxon>Pseudomonadota</taxon>
        <taxon>Gammaproteobacteria</taxon>
        <taxon>Lysobacterales</taxon>
        <taxon>Rhodanobacteraceae</taxon>
        <taxon>Rhodanobacter</taxon>
    </lineage>
</organism>
<evidence type="ECO:0000313" key="7">
    <source>
        <dbReference type="Proteomes" id="UP001620339"/>
    </source>
</evidence>
<evidence type="ECO:0000256" key="1">
    <source>
        <dbReference type="ARBA" id="ARBA00022737"/>
    </source>
</evidence>